<accession>A0A1M5UXV5</accession>
<feature type="region of interest" description="Disordered" evidence="1">
    <location>
        <begin position="1"/>
        <end position="37"/>
    </location>
</feature>
<organism evidence="3 4">
    <name type="scientific">Halobaculum gomorrense</name>
    <dbReference type="NCBI Taxonomy" id="43928"/>
    <lineage>
        <taxon>Archaea</taxon>
        <taxon>Methanobacteriati</taxon>
        <taxon>Methanobacteriota</taxon>
        <taxon>Stenosarchaea group</taxon>
        <taxon>Halobacteria</taxon>
        <taxon>Halobacteriales</taxon>
        <taxon>Haloferacaceae</taxon>
        <taxon>Halobaculum</taxon>
    </lineage>
</organism>
<dbReference type="RefSeq" id="WP_234972423.1">
    <property type="nucleotide sequence ID" value="NZ_FQWV01000013.1"/>
</dbReference>
<sequence>MTRERDDASGIAGDPIERVGDATEGTGDASEREPAGRFDGPRLVLLLYAVLTAVGGVAGVLVATFVDGLSAPALYAVIPLPASALGFGIYGAVTIATVLGIPLALVVYVSRGIDDPNGVDE</sequence>
<gene>
    <name evidence="3" type="ORF">SAMN05443636_3165</name>
</gene>
<dbReference type="AlphaFoldDB" id="A0A1M5UXV5"/>
<feature type="transmembrane region" description="Helical" evidence="2">
    <location>
        <begin position="85"/>
        <end position="109"/>
    </location>
</feature>
<keyword evidence="2" id="KW-0472">Membrane</keyword>
<dbReference type="EMBL" id="FQWV01000013">
    <property type="protein sequence ID" value="SHH67714.1"/>
    <property type="molecule type" value="Genomic_DNA"/>
</dbReference>
<protein>
    <recommendedName>
        <fullName evidence="5">Cox cluster protein</fullName>
    </recommendedName>
</protein>
<dbReference type="InterPro" id="IPR055942">
    <property type="entry name" value="DUF7520"/>
</dbReference>
<evidence type="ECO:0000256" key="2">
    <source>
        <dbReference type="SAM" id="Phobius"/>
    </source>
</evidence>
<dbReference type="STRING" id="43928.SAMN05443636_3165"/>
<evidence type="ECO:0000256" key="1">
    <source>
        <dbReference type="SAM" id="MobiDB-lite"/>
    </source>
</evidence>
<dbReference type="Proteomes" id="UP000184357">
    <property type="component" value="Unassembled WGS sequence"/>
</dbReference>
<evidence type="ECO:0000313" key="3">
    <source>
        <dbReference type="EMBL" id="SHH67714.1"/>
    </source>
</evidence>
<proteinExistence type="predicted"/>
<feature type="transmembrane region" description="Helical" evidence="2">
    <location>
        <begin position="43"/>
        <end position="65"/>
    </location>
</feature>
<keyword evidence="2" id="KW-1133">Transmembrane helix</keyword>
<evidence type="ECO:0000313" key="4">
    <source>
        <dbReference type="Proteomes" id="UP000184357"/>
    </source>
</evidence>
<name>A0A1M5UXV5_9EURY</name>
<dbReference type="Pfam" id="PF24364">
    <property type="entry name" value="DUF7520"/>
    <property type="match status" value="1"/>
</dbReference>
<keyword evidence="2" id="KW-0812">Transmembrane</keyword>
<keyword evidence="4" id="KW-1185">Reference proteome</keyword>
<reference evidence="3 4" key="1">
    <citation type="submission" date="2016-11" db="EMBL/GenBank/DDBJ databases">
        <authorList>
            <person name="Jaros S."/>
            <person name="Januszkiewicz K."/>
            <person name="Wedrychowicz H."/>
        </authorList>
    </citation>
    <scope>NUCLEOTIDE SEQUENCE [LARGE SCALE GENOMIC DNA]</scope>
    <source>
        <strain evidence="3 4">DSM 9297</strain>
    </source>
</reference>
<evidence type="ECO:0008006" key="5">
    <source>
        <dbReference type="Google" id="ProtNLM"/>
    </source>
</evidence>